<feature type="domain" description="Reverse transcriptase Ty1/copia-type" evidence="1">
    <location>
        <begin position="175"/>
        <end position="244"/>
    </location>
</feature>
<dbReference type="PANTHER" id="PTHR11439:SF461">
    <property type="entry name" value="OS10G0432200 PROTEIN"/>
    <property type="match status" value="1"/>
</dbReference>
<dbReference type="Pfam" id="PF07727">
    <property type="entry name" value="RVT_2"/>
    <property type="match status" value="2"/>
</dbReference>
<gene>
    <name evidence="2" type="ORF">FSB_LOCUS7820</name>
</gene>
<dbReference type="InterPro" id="IPR043502">
    <property type="entry name" value="DNA/RNA_pol_sf"/>
</dbReference>
<organism evidence="2">
    <name type="scientific">Fagus sylvatica</name>
    <name type="common">Beechnut</name>
    <dbReference type="NCBI Taxonomy" id="28930"/>
    <lineage>
        <taxon>Eukaryota</taxon>
        <taxon>Viridiplantae</taxon>
        <taxon>Streptophyta</taxon>
        <taxon>Embryophyta</taxon>
        <taxon>Tracheophyta</taxon>
        <taxon>Spermatophyta</taxon>
        <taxon>Magnoliopsida</taxon>
        <taxon>eudicotyledons</taxon>
        <taxon>Gunneridae</taxon>
        <taxon>Pentapetalae</taxon>
        <taxon>rosids</taxon>
        <taxon>fabids</taxon>
        <taxon>Fagales</taxon>
        <taxon>Fagaceae</taxon>
        <taxon>Fagus</taxon>
    </lineage>
</organism>
<name>A0A2N9EYM6_FAGSY</name>
<dbReference type="PANTHER" id="PTHR11439">
    <property type="entry name" value="GAG-POL-RELATED RETROTRANSPOSON"/>
    <property type="match status" value="1"/>
</dbReference>
<protein>
    <recommendedName>
        <fullName evidence="1">Reverse transcriptase Ty1/copia-type domain-containing protein</fullName>
    </recommendedName>
</protein>
<sequence length="534" mass="59346">MFELTSLHLPSTPTPLSSHVAHTASVFPLSLWHLCLDPFTILPIPSANSPVSPLAPPPAVDPILNQTLDLPLATPLTAPPVVDLVLDQTPDLPLATPPAAPPVVDPVLDQTFDLPLAAPPADSLVSPQEPTPPVDPVTNQTLPLPLHRSDRQTMTEELQALEMTYTWDLVDLPVARLIAMGYAQEYGFDYEETFAPVARITSVCSLLAIAAVHQWPLFQMEVKNAFLNGDLTEKVYMQTPLGYSDCPNKFGFSSSPHDTTLFIRRSDQGMILLLLYVDDMIIIGDDHFGIYDFKQFLNQQFEMKDLGQLSYFLDLEVSSDSTGYYLSQAKDLLSRVGLTNTKVLVGSLVYLIVTRLDIAHAVHLVGKFLATPHSTHYAAVIHILCYIKDTMFHDLHFSAHSTFDLCAYFDADWAGDPIDCRSTIEYRALADTISELLALRWLLEDIGLTYSSPTVIHCNNRSVIQIAHNDVFHERTKYIEIDCHLVRHHLFAGILRLLPVSSSVQTADIFTKNFPPGCFRDLVSKLKVASVRPP</sequence>
<dbReference type="CDD" id="cd09272">
    <property type="entry name" value="RNase_HI_RT_Ty1"/>
    <property type="match status" value="1"/>
</dbReference>
<evidence type="ECO:0000313" key="2">
    <source>
        <dbReference type="EMBL" id="SPC79938.1"/>
    </source>
</evidence>
<dbReference type="InterPro" id="IPR013103">
    <property type="entry name" value="RVT_2"/>
</dbReference>
<proteinExistence type="predicted"/>
<dbReference type="AlphaFoldDB" id="A0A2N9EYM6"/>
<accession>A0A2N9EYM6</accession>
<evidence type="ECO:0000259" key="1">
    <source>
        <dbReference type="Pfam" id="PF07727"/>
    </source>
</evidence>
<dbReference type="SUPFAM" id="SSF56672">
    <property type="entry name" value="DNA/RNA polymerases"/>
    <property type="match status" value="1"/>
</dbReference>
<dbReference type="EMBL" id="OIVN01000423">
    <property type="protein sequence ID" value="SPC79938.1"/>
    <property type="molecule type" value="Genomic_DNA"/>
</dbReference>
<feature type="domain" description="Reverse transcriptase Ty1/copia-type" evidence="1">
    <location>
        <begin position="248"/>
        <end position="336"/>
    </location>
</feature>
<reference evidence="2" key="1">
    <citation type="submission" date="2018-02" db="EMBL/GenBank/DDBJ databases">
        <authorList>
            <person name="Cohen D.B."/>
            <person name="Kent A.D."/>
        </authorList>
    </citation>
    <scope>NUCLEOTIDE SEQUENCE</scope>
</reference>